<feature type="compositionally biased region" description="Basic and acidic residues" evidence="2">
    <location>
        <begin position="15"/>
        <end position="26"/>
    </location>
</feature>
<dbReference type="InterPro" id="IPR007573">
    <property type="entry name" value="QWRF"/>
</dbReference>
<dbReference type="AlphaFoldDB" id="A0A9D5C352"/>
<comment type="similarity">
    <text evidence="1">Belongs to the QWRF family.</text>
</comment>
<feature type="compositionally biased region" description="Low complexity" evidence="2">
    <location>
        <begin position="47"/>
        <end position="56"/>
    </location>
</feature>
<gene>
    <name evidence="3" type="ORF">J5N97_026342</name>
</gene>
<dbReference type="OrthoDB" id="542108at2759"/>
<organism evidence="3 4">
    <name type="scientific">Dioscorea zingiberensis</name>
    <dbReference type="NCBI Taxonomy" id="325984"/>
    <lineage>
        <taxon>Eukaryota</taxon>
        <taxon>Viridiplantae</taxon>
        <taxon>Streptophyta</taxon>
        <taxon>Embryophyta</taxon>
        <taxon>Tracheophyta</taxon>
        <taxon>Spermatophyta</taxon>
        <taxon>Magnoliopsida</taxon>
        <taxon>Liliopsida</taxon>
        <taxon>Dioscoreales</taxon>
        <taxon>Dioscoreaceae</taxon>
        <taxon>Dioscorea</taxon>
    </lineage>
</organism>
<evidence type="ECO:0000256" key="2">
    <source>
        <dbReference type="SAM" id="MobiDB-lite"/>
    </source>
</evidence>
<protein>
    <submittedName>
        <fullName evidence="3">Uncharacterized protein</fullName>
    </submittedName>
</protein>
<reference evidence="3" key="1">
    <citation type="submission" date="2021-03" db="EMBL/GenBank/DDBJ databases">
        <authorList>
            <person name="Li Z."/>
            <person name="Yang C."/>
        </authorList>
    </citation>
    <scope>NUCLEOTIDE SEQUENCE</scope>
    <source>
        <strain evidence="3">Dzin_1.0</strain>
        <tissue evidence="3">Leaf</tissue>
    </source>
</reference>
<dbReference type="GO" id="GO:0005737">
    <property type="term" value="C:cytoplasm"/>
    <property type="evidence" value="ECO:0007669"/>
    <property type="project" value="TreeGrafter"/>
</dbReference>
<feature type="compositionally biased region" description="Basic residues" evidence="2">
    <location>
        <begin position="71"/>
        <end position="81"/>
    </location>
</feature>
<reference evidence="3" key="2">
    <citation type="journal article" date="2022" name="Hortic Res">
        <title>The genome of Dioscorea zingiberensis sheds light on the biosynthesis, origin and evolution of the medicinally important diosgenin saponins.</title>
        <authorList>
            <person name="Li Y."/>
            <person name="Tan C."/>
            <person name="Li Z."/>
            <person name="Guo J."/>
            <person name="Li S."/>
            <person name="Chen X."/>
            <person name="Wang C."/>
            <person name="Dai X."/>
            <person name="Yang H."/>
            <person name="Song W."/>
            <person name="Hou L."/>
            <person name="Xu J."/>
            <person name="Tong Z."/>
            <person name="Xu A."/>
            <person name="Yuan X."/>
            <person name="Wang W."/>
            <person name="Yang Q."/>
            <person name="Chen L."/>
            <person name="Sun Z."/>
            <person name="Wang K."/>
            <person name="Pan B."/>
            <person name="Chen J."/>
            <person name="Bao Y."/>
            <person name="Liu F."/>
            <person name="Qi X."/>
            <person name="Gang D.R."/>
            <person name="Wen J."/>
            <person name="Li J."/>
        </authorList>
    </citation>
    <scope>NUCLEOTIDE SEQUENCE</scope>
    <source>
        <strain evidence="3">Dzin_1.0</strain>
    </source>
</reference>
<feature type="compositionally biased region" description="Polar residues" evidence="2">
    <location>
        <begin position="215"/>
        <end position="227"/>
    </location>
</feature>
<proteinExistence type="inferred from homology"/>
<feature type="compositionally biased region" description="Polar residues" evidence="2">
    <location>
        <begin position="162"/>
        <end position="179"/>
    </location>
</feature>
<evidence type="ECO:0000313" key="3">
    <source>
        <dbReference type="EMBL" id="KAJ0965204.1"/>
    </source>
</evidence>
<evidence type="ECO:0000256" key="1">
    <source>
        <dbReference type="ARBA" id="ARBA00010016"/>
    </source>
</evidence>
<dbReference type="GO" id="GO:0005880">
    <property type="term" value="C:nuclear microtubule"/>
    <property type="evidence" value="ECO:0007669"/>
    <property type="project" value="TreeGrafter"/>
</dbReference>
<comment type="caution">
    <text evidence="3">The sequence shown here is derived from an EMBL/GenBank/DDBJ whole genome shotgun (WGS) entry which is preliminary data.</text>
</comment>
<keyword evidence="4" id="KW-1185">Reference proteome</keyword>
<dbReference type="GO" id="GO:0008017">
    <property type="term" value="F:microtubule binding"/>
    <property type="evidence" value="ECO:0007669"/>
    <property type="project" value="TreeGrafter"/>
</dbReference>
<dbReference type="PANTHER" id="PTHR31807:SF6">
    <property type="entry name" value="PROTEIN ENDOSPERM DEFECTIVE 1-RELATED"/>
    <property type="match status" value="1"/>
</dbReference>
<feature type="region of interest" description="Disordered" evidence="2">
    <location>
        <begin position="1"/>
        <end position="115"/>
    </location>
</feature>
<name>A0A9D5C352_9LILI</name>
<dbReference type="EMBL" id="JAGGNH010000008">
    <property type="protein sequence ID" value="KAJ0965204.1"/>
    <property type="molecule type" value="Genomic_DNA"/>
</dbReference>
<evidence type="ECO:0000313" key="4">
    <source>
        <dbReference type="Proteomes" id="UP001085076"/>
    </source>
</evidence>
<sequence length="532" mass="58580">MVESNPSPCLPPKPDNNEAKPPVTEKRTRRRAREVSSRYMILPPGSPSSSSSSISGDAHLAPSPFPVLPKAHNHQRKHRRAVPSSPDATDSESDSSSCFADENQPAVRCSDTPLPSFIPHRLLTAKRKPAVRLFSDNAGDQPPQQQNNARKQRPGTPMVLGFNTSTTPRVNYSFQNDGRSMNGRRVAVPPRVSTCPLGVDSNGSTNTGIGPLENSVGSEQEACSVSNMGGLCESPPIPTSKARPTSELRSSMPEADLLPTMSMRRKDGNEDYSICHRSLNSALSSCQQAPFSVSKSVSKNLVSHRLSSVMPKNVGPCLPPQPPNTKPADVKKVKKALSKHEDIHLLRLLDNRYLQWRFANAKALAVMHARMVAAEKSLYDVLREISELQNSVTMKRVELEHLRSMNNLSTILESQTPILDHWATLEEDYSESLSGTIEALQNASLRLPLIGNVRADIQELEEVLGSATNMLQGISPSAQERESFVSELARVVIRERALMQECGDRLSEVHKLQVKECSLRSEIMQLKRSTEE</sequence>
<dbReference type="PANTHER" id="PTHR31807">
    <property type="entry name" value="AUGMIN FAMILY MEMBER"/>
    <property type="match status" value="1"/>
</dbReference>
<accession>A0A9D5C352</accession>
<feature type="region of interest" description="Disordered" evidence="2">
    <location>
        <begin position="134"/>
        <end position="251"/>
    </location>
</feature>
<dbReference type="GO" id="GO:0051225">
    <property type="term" value="P:spindle assembly"/>
    <property type="evidence" value="ECO:0007669"/>
    <property type="project" value="TreeGrafter"/>
</dbReference>
<dbReference type="Proteomes" id="UP001085076">
    <property type="component" value="Miscellaneous, Linkage group lg08"/>
</dbReference>
<dbReference type="Pfam" id="PF04484">
    <property type="entry name" value="QWRF"/>
    <property type="match status" value="1"/>
</dbReference>